<dbReference type="PANTHER" id="PTHR35901:SF1">
    <property type="entry name" value="EXONUCLEASE VAPC9"/>
    <property type="match status" value="1"/>
</dbReference>
<dbReference type="Gene3D" id="3.40.50.1010">
    <property type="entry name" value="5'-nuclease"/>
    <property type="match status" value="1"/>
</dbReference>
<evidence type="ECO:0000256" key="6">
    <source>
        <dbReference type="HAMAP-Rule" id="MF_00265"/>
    </source>
</evidence>
<dbReference type="Pfam" id="PF01850">
    <property type="entry name" value="PIN"/>
    <property type="match status" value="1"/>
</dbReference>
<dbReference type="HAMAP" id="MF_00265">
    <property type="entry name" value="VapC_Nob1"/>
    <property type="match status" value="1"/>
</dbReference>
<keyword evidence="1 6" id="KW-1277">Toxin-antitoxin system</keyword>
<dbReference type="RefSeq" id="WP_153028012.1">
    <property type="nucleotide sequence ID" value="NZ_WIAO01000070.1"/>
</dbReference>
<keyword evidence="4 6" id="KW-0378">Hydrolase</keyword>
<organism evidence="8 9">
    <name type="scientific">Glycomyces albidus</name>
    <dbReference type="NCBI Taxonomy" id="2656774"/>
    <lineage>
        <taxon>Bacteria</taxon>
        <taxon>Bacillati</taxon>
        <taxon>Actinomycetota</taxon>
        <taxon>Actinomycetes</taxon>
        <taxon>Glycomycetales</taxon>
        <taxon>Glycomycetaceae</taxon>
        <taxon>Glycomyces</taxon>
    </lineage>
</organism>
<evidence type="ECO:0000256" key="5">
    <source>
        <dbReference type="ARBA" id="ARBA00022842"/>
    </source>
</evidence>
<keyword evidence="2 6" id="KW-0540">Nuclease</keyword>
<dbReference type="EMBL" id="WIAO01000070">
    <property type="protein sequence ID" value="MQM28940.1"/>
    <property type="molecule type" value="Genomic_DNA"/>
</dbReference>
<dbReference type="InterPro" id="IPR051619">
    <property type="entry name" value="TypeII_TA_RNase_PINc/VapC"/>
</dbReference>
<dbReference type="EC" id="3.1.-.-" evidence="6"/>
<feature type="binding site" evidence="6">
    <location>
        <position position="5"/>
    </location>
    <ligand>
        <name>Mg(2+)</name>
        <dbReference type="ChEBI" id="CHEBI:18420"/>
    </ligand>
</feature>
<proteinExistence type="inferred from homology"/>
<dbReference type="GO" id="GO:0004540">
    <property type="term" value="F:RNA nuclease activity"/>
    <property type="evidence" value="ECO:0007669"/>
    <property type="project" value="InterPro"/>
</dbReference>
<dbReference type="PANTHER" id="PTHR35901">
    <property type="entry name" value="RIBONUCLEASE VAPC3"/>
    <property type="match status" value="1"/>
</dbReference>
<evidence type="ECO:0000256" key="1">
    <source>
        <dbReference type="ARBA" id="ARBA00022649"/>
    </source>
</evidence>
<dbReference type="InterPro" id="IPR044153">
    <property type="entry name" value="PIN_Pae0151-like"/>
</dbReference>
<evidence type="ECO:0000313" key="8">
    <source>
        <dbReference type="EMBL" id="MQM28940.1"/>
    </source>
</evidence>
<dbReference type="InterPro" id="IPR022907">
    <property type="entry name" value="VapC_family"/>
</dbReference>
<comment type="caution">
    <text evidence="8">The sequence shown here is derived from an EMBL/GenBank/DDBJ whole genome shotgun (WGS) entry which is preliminary data.</text>
</comment>
<dbReference type="CDD" id="cd09873">
    <property type="entry name" value="PIN_Pae0151-like"/>
    <property type="match status" value="1"/>
</dbReference>
<sequence length="128" mass="14342">MIVLDNSALVEAMVGEDPPAELLDDVSRQELHAPHLIDYEFRNALRGLLLGGRISRARAEGALLVKGSMTLYRYPESVTGPRAWDLRDNLNPYDASYVALAEQLQCPLATTDAKIEHHVRTVEVKLYR</sequence>
<dbReference type="GO" id="GO:0000287">
    <property type="term" value="F:magnesium ion binding"/>
    <property type="evidence" value="ECO:0007669"/>
    <property type="project" value="UniProtKB-UniRule"/>
</dbReference>
<keyword evidence="3 6" id="KW-0479">Metal-binding</keyword>
<comment type="function">
    <text evidence="6">Toxic component of a toxin-antitoxin (TA) system. An RNase.</text>
</comment>
<dbReference type="SUPFAM" id="SSF88723">
    <property type="entry name" value="PIN domain-like"/>
    <property type="match status" value="1"/>
</dbReference>
<evidence type="ECO:0000259" key="7">
    <source>
        <dbReference type="Pfam" id="PF01850"/>
    </source>
</evidence>
<name>A0A6L5GGZ0_9ACTN</name>
<protein>
    <recommendedName>
        <fullName evidence="6">Ribonuclease VapC</fullName>
        <shortName evidence="6">RNase VapC</shortName>
        <ecNumber evidence="6">3.1.-.-</ecNumber>
    </recommendedName>
    <alternativeName>
        <fullName evidence="6">Toxin VapC</fullName>
    </alternativeName>
</protein>
<evidence type="ECO:0000256" key="2">
    <source>
        <dbReference type="ARBA" id="ARBA00022722"/>
    </source>
</evidence>
<keyword evidence="5 6" id="KW-0460">Magnesium</keyword>
<dbReference type="GO" id="GO:0090729">
    <property type="term" value="F:toxin activity"/>
    <property type="evidence" value="ECO:0007669"/>
    <property type="project" value="UniProtKB-KW"/>
</dbReference>
<dbReference type="Proteomes" id="UP000477750">
    <property type="component" value="Unassembled WGS sequence"/>
</dbReference>
<reference evidence="8 9" key="1">
    <citation type="submission" date="2019-10" db="EMBL/GenBank/DDBJ databases">
        <title>Glycomyces albidus sp. nov., a novel actinomycete isolated from rhizosphere soil of wheat (Triticum aestivum L.).</title>
        <authorList>
            <person name="Qian L."/>
        </authorList>
    </citation>
    <scope>NUCLEOTIDE SEQUENCE [LARGE SCALE GENOMIC DNA]</scope>
    <source>
        <strain evidence="8 9">NEAU-7082</strain>
    </source>
</reference>
<evidence type="ECO:0000313" key="9">
    <source>
        <dbReference type="Proteomes" id="UP000477750"/>
    </source>
</evidence>
<evidence type="ECO:0000256" key="4">
    <source>
        <dbReference type="ARBA" id="ARBA00022801"/>
    </source>
</evidence>
<comment type="cofactor">
    <cofactor evidence="6">
        <name>Mg(2+)</name>
        <dbReference type="ChEBI" id="CHEBI:18420"/>
    </cofactor>
</comment>
<feature type="domain" description="PIN" evidence="7">
    <location>
        <begin position="2"/>
        <end position="117"/>
    </location>
</feature>
<keyword evidence="6" id="KW-0800">Toxin</keyword>
<dbReference type="InterPro" id="IPR002716">
    <property type="entry name" value="PIN_dom"/>
</dbReference>
<dbReference type="AlphaFoldDB" id="A0A6L5GGZ0"/>
<accession>A0A6L5GGZ0</accession>
<gene>
    <name evidence="6" type="primary">vapC</name>
    <name evidence="8" type="ORF">GFD30_25745</name>
</gene>
<dbReference type="InterPro" id="IPR029060">
    <property type="entry name" value="PIN-like_dom_sf"/>
</dbReference>
<dbReference type="GO" id="GO:0016787">
    <property type="term" value="F:hydrolase activity"/>
    <property type="evidence" value="ECO:0007669"/>
    <property type="project" value="UniProtKB-KW"/>
</dbReference>
<comment type="similarity">
    <text evidence="6">Belongs to the PINc/VapC protein family.</text>
</comment>
<evidence type="ECO:0000256" key="3">
    <source>
        <dbReference type="ARBA" id="ARBA00022723"/>
    </source>
</evidence>
<keyword evidence="9" id="KW-1185">Reference proteome</keyword>
<feature type="binding site" evidence="6">
    <location>
        <position position="94"/>
    </location>
    <ligand>
        <name>Mg(2+)</name>
        <dbReference type="ChEBI" id="CHEBI:18420"/>
    </ligand>
</feature>